<organism evidence="1 2">
    <name type="scientific">Gossypium stocksii</name>
    <dbReference type="NCBI Taxonomy" id="47602"/>
    <lineage>
        <taxon>Eukaryota</taxon>
        <taxon>Viridiplantae</taxon>
        <taxon>Streptophyta</taxon>
        <taxon>Embryophyta</taxon>
        <taxon>Tracheophyta</taxon>
        <taxon>Spermatophyta</taxon>
        <taxon>Magnoliopsida</taxon>
        <taxon>eudicotyledons</taxon>
        <taxon>Gunneridae</taxon>
        <taxon>Pentapetalae</taxon>
        <taxon>rosids</taxon>
        <taxon>malvids</taxon>
        <taxon>Malvales</taxon>
        <taxon>Malvaceae</taxon>
        <taxon>Malvoideae</taxon>
        <taxon>Gossypium</taxon>
    </lineage>
</organism>
<accession>A0A9D3UKV9</accession>
<keyword evidence="2" id="KW-1185">Reference proteome</keyword>
<sequence>MENGDSTNHWIYDDDYERQGYEYPYVSYGYTYRADGYNQGLEEPDEDHYLTIRVSKLKESMHMLQADVLQIHGRLDQIFQWIQSHASSSVPSEQILEFIQCRAIINTPMEGVKHDIFELKDEGYSTVIKHDE</sequence>
<dbReference type="AlphaFoldDB" id="A0A9D3UKV9"/>
<comment type="caution">
    <text evidence="1">The sequence shown here is derived from an EMBL/GenBank/DDBJ whole genome shotgun (WGS) entry which is preliminary data.</text>
</comment>
<proteinExistence type="predicted"/>
<protein>
    <submittedName>
        <fullName evidence="1">Uncharacterized protein</fullName>
    </submittedName>
</protein>
<reference evidence="1 2" key="1">
    <citation type="journal article" date="2021" name="Plant Biotechnol. J.">
        <title>Multi-omics assisted identification of the key and species-specific regulatory components of drought-tolerant mechanisms in Gossypium stocksii.</title>
        <authorList>
            <person name="Yu D."/>
            <person name="Ke L."/>
            <person name="Zhang D."/>
            <person name="Wu Y."/>
            <person name="Sun Y."/>
            <person name="Mei J."/>
            <person name="Sun J."/>
            <person name="Sun Y."/>
        </authorList>
    </citation>
    <scope>NUCLEOTIDE SEQUENCE [LARGE SCALE GENOMIC DNA]</scope>
    <source>
        <strain evidence="2">cv. E1</strain>
        <tissue evidence="1">Leaf</tissue>
    </source>
</reference>
<evidence type="ECO:0000313" key="1">
    <source>
        <dbReference type="EMBL" id="KAH1047097.1"/>
    </source>
</evidence>
<dbReference type="Proteomes" id="UP000828251">
    <property type="component" value="Unassembled WGS sequence"/>
</dbReference>
<gene>
    <name evidence="1" type="ORF">J1N35_037881</name>
</gene>
<dbReference type="EMBL" id="JAIQCV010000011">
    <property type="protein sequence ID" value="KAH1047097.1"/>
    <property type="molecule type" value="Genomic_DNA"/>
</dbReference>
<name>A0A9D3UKV9_9ROSI</name>
<evidence type="ECO:0000313" key="2">
    <source>
        <dbReference type="Proteomes" id="UP000828251"/>
    </source>
</evidence>